<dbReference type="EMBL" id="CP000252">
    <property type="protein sequence ID" value="ABC78401.1"/>
    <property type="molecule type" value="Genomic_DNA"/>
</dbReference>
<gene>
    <name evidence="1" type="ORF">SYN_01194</name>
</gene>
<name>Q2LWE1_SYNAS</name>
<organism evidence="1 2">
    <name type="scientific">Syntrophus aciditrophicus (strain SB)</name>
    <dbReference type="NCBI Taxonomy" id="56780"/>
    <lineage>
        <taxon>Bacteria</taxon>
        <taxon>Pseudomonadati</taxon>
        <taxon>Thermodesulfobacteriota</taxon>
        <taxon>Syntrophia</taxon>
        <taxon>Syntrophales</taxon>
        <taxon>Syntrophaceae</taxon>
        <taxon>Syntrophus</taxon>
    </lineage>
</organism>
<evidence type="ECO:0000313" key="1">
    <source>
        <dbReference type="EMBL" id="ABC78401.1"/>
    </source>
</evidence>
<keyword evidence="2" id="KW-1185">Reference proteome</keyword>
<proteinExistence type="predicted"/>
<evidence type="ECO:0000313" key="2">
    <source>
        <dbReference type="Proteomes" id="UP000001933"/>
    </source>
</evidence>
<dbReference type="STRING" id="56780.SYN_01194"/>
<dbReference type="Proteomes" id="UP000001933">
    <property type="component" value="Chromosome"/>
</dbReference>
<dbReference type="HOGENOM" id="CLU_2195600_0_0_7"/>
<sequence length="108" mass="11663">MLGKPCESFVNALSSSSSGNGRSRILTVYEAPGWRKRDNYKVAVHITFCFDLAIGKVILFPLSTKKAGVIPSHRIAGSRPSLKNGKIRSCLCNSKGSGRKPLEGSRTP</sequence>
<dbReference type="AlphaFoldDB" id="Q2LWE1"/>
<dbReference type="InParanoid" id="Q2LWE1"/>
<dbReference type="KEGG" id="sat:SYN_01194"/>
<reference evidence="1 2" key="1">
    <citation type="journal article" date="2007" name="Proc. Natl. Acad. Sci. U.S.A.">
        <title>The genome of Syntrophus aciditrophicus: life at the thermodynamic limit of microbial growth.</title>
        <authorList>
            <person name="McInerney M.J."/>
            <person name="Rohlin L."/>
            <person name="Mouttaki H."/>
            <person name="Kim U."/>
            <person name="Krupp R.S."/>
            <person name="Rios-Hernandez L."/>
            <person name="Sieber J."/>
            <person name="Struchtemeyer C.G."/>
            <person name="Bhattacharyya A."/>
            <person name="Campbell J.W."/>
            <person name="Gunsalus R.P."/>
        </authorList>
    </citation>
    <scope>NUCLEOTIDE SEQUENCE [LARGE SCALE GENOMIC DNA]</scope>
    <source>
        <strain evidence="1 2">SB</strain>
    </source>
</reference>
<accession>Q2LWE1</accession>
<protein>
    <submittedName>
        <fullName evidence="1">Hypothetical cytosolic protein</fullName>
    </submittedName>
</protein>